<evidence type="ECO:0000256" key="3">
    <source>
        <dbReference type="ARBA" id="ARBA00020977"/>
    </source>
</evidence>
<evidence type="ECO:0000259" key="11">
    <source>
        <dbReference type="Pfam" id="PF12022"/>
    </source>
</evidence>
<evidence type="ECO:0000259" key="10">
    <source>
        <dbReference type="Pfam" id="PF06148"/>
    </source>
</evidence>
<proteinExistence type="inferred from homology"/>
<gene>
    <name evidence="12" type="ORF">CAOG_008237</name>
</gene>
<comment type="similarity">
    <text evidence="2">Belongs to the COG2 family.</text>
</comment>
<keyword evidence="5" id="KW-0653">Protein transport</keyword>
<evidence type="ECO:0000256" key="2">
    <source>
        <dbReference type="ARBA" id="ARBA00007603"/>
    </source>
</evidence>
<evidence type="ECO:0000256" key="1">
    <source>
        <dbReference type="ARBA" id="ARBA00004395"/>
    </source>
</evidence>
<dbReference type="GO" id="GO:0000139">
    <property type="term" value="C:Golgi membrane"/>
    <property type="evidence" value="ECO:0007669"/>
    <property type="project" value="UniProtKB-SubCell"/>
</dbReference>
<dbReference type="InParanoid" id="A0A0D2X5R0"/>
<dbReference type="PANTHER" id="PTHR12961">
    <property type="entry name" value="CONSERVED OLIGOMERIC GOLGI COMPLEX COMPONENT 2"/>
    <property type="match status" value="1"/>
</dbReference>
<dbReference type="InterPro" id="IPR009316">
    <property type="entry name" value="COG2"/>
</dbReference>
<evidence type="ECO:0000256" key="4">
    <source>
        <dbReference type="ARBA" id="ARBA00022448"/>
    </source>
</evidence>
<keyword evidence="7" id="KW-0472">Membrane</keyword>
<feature type="region of interest" description="Disordered" evidence="9">
    <location>
        <begin position="47"/>
        <end position="81"/>
    </location>
</feature>
<keyword evidence="13" id="KW-1185">Reference proteome</keyword>
<dbReference type="STRING" id="595528.A0A0D2X5R0"/>
<dbReference type="GO" id="GO:0006891">
    <property type="term" value="P:intra-Golgi vesicle-mediated transport"/>
    <property type="evidence" value="ECO:0007669"/>
    <property type="project" value="TreeGrafter"/>
</dbReference>
<dbReference type="EMBL" id="KE346377">
    <property type="protein sequence ID" value="KJE98244.1"/>
    <property type="molecule type" value="Genomic_DNA"/>
</dbReference>
<dbReference type="InterPro" id="IPR024603">
    <property type="entry name" value="COG_complex_COG2_C"/>
</dbReference>
<dbReference type="Pfam" id="PF06148">
    <property type="entry name" value="COG2_N"/>
    <property type="match status" value="1"/>
</dbReference>
<sequence>MAAAAGRVLLLADDADASRSVSPAVLPALCFDRSAFFRPAAGPGSGPGAAGPVGVASHDSNSTQPSHPNQPGSAPPTANAATSDAGAAFHVEEFVAQCRQRVSLELLLADLQVFLASLHSELVELINRDYADFVNLSSNLVGMDKAISDIRAPLWLMREEVTNVRAVVEDSVMTVQAKLDQRAAVREKKATLTLFINVSASLEKIEKLLAPSSSTAASALAAPGAPVDESTAAITASTRLIERVASEFNQLQFYVSQGRDLPFIQNLHSRISFVTSILSASLERGFLAALDGNDRNMLTQCFRTYASMDKAYEAEALIRKHWVAPFLQQTINAVNLNSSNGLQRIFENVLTFVDDRIRPLDALVLDTGARGYDLVVNSVWPEIVHCICNNIASIFAPAIPNNFHQNFVATTAFIRQLEAKCNSVVSVKRLREHEASRQLQDKWNLSVYFQLRFHEIASELETVLQAQQQCTSSSLKRADASSKFHLLSTATMWHTITSCWSPTIYLDVLSHRMWKLTLQLISRYAGWSRQSVSDLSTHLQSALPNDTGAVADGTLQNAKNLFAIANADIQACLLVQLDVTSCIAQLPGFVSTVIEPMLQQSFSTLEQDKVANLKESFAESYGLLQSTIAPIEQVVVRALTEACTSSLAPVRGVKSVYRMTNKEMPTKPSTYVLPIFKPLAVLLSPLTSTEVSPNALPQETARRWMTQVVETVSSRLLEICQDEIATMRKREDSLSKLKRGKKSVAGGLVAEVTDTDKIIRQLQLDTDAIAEQIDELGLASSSIEQLQELRNWLATAANAPRESAE</sequence>
<evidence type="ECO:0000256" key="8">
    <source>
        <dbReference type="ARBA" id="ARBA00031344"/>
    </source>
</evidence>
<evidence type="ECO:0000313" key="12">
    <source>
        <dbReference type="EMBL" id="KJE98244.1"/>
    </source>
</evidence>
<dbReference type="Pfam" id="PF12022">
    <property type="entry name" value="COG2_C"/>
    <property type="match status" value="1"/>
</dbReference>
<dbReference type="GO" id="GO:0015031">
    <property type="term" value="P:protein transport"/>
    <property type="evidence" value="ECO:0007669"/>
    <property type="project" value="UniProtKB-KW"/>
</dbReference>
<evidence type="ECO:0000313" key="13">
    <source>
        <dbReference type="Proteomes" id="UP000008743"/>
    </source>
</evidence>
<organism evidence="12 13">
    <name type="scientific">Capsaspora owczarzaki (strain ATCC 30864)</name>
    <dbReference type="NCBI Taxonomy" id="595528"/>
    <lineage>
        <taxon>Eukaryota</taxon>
        <taxon>Filasterea</taxon>
        <taxon>Capsaspora</taxon>
    </lineage>
</organism>
<comment type="subcellular location">
    <subcellularLocation>
        <location evidence="1">Golgi apparatus membrane</location>
        <topology evidence="1">Peripheral membrane protein</topology>
    </subcellularLocation>
</comment>
<dbReference type="GO" id="GO:0017119">
    <property type="term" value="C:Golgi transport complex"/>
    <property type="evidence" value="ECO:0007669"/>
    <property type="project" value="TreeGrafter"/>
</dbReference>
<feature type="domain" description="Conserved oligomeric Golgi complex subunit 2 N-terminal" evidence="10">
    <location>
        <begin position="29"/>
        <end position="151"/>
    </location>
</feature>
<name>A0A0D2X5R0_CAPO3</name>
<dbReference type="PhylomeDB" id="A0A0D2X5R0"/>
<feature type="domain" description="COG complex component COG2 C-terminal" evidence="11">
    <location>
        <begin position="441"/>
        <end position="765"/>
    </location>
</feature>
<dbReference type="GO" id="GO:0007030">
    <property type="term" value="P:Golgi organization"/>
    <property type="evidence" value="ECO:0007669"/>
    <property type="project" value="InterPro"/>
</dbReference>
<dbReference type="RefSeq" id="XP_004342492.2">
    <property type="nucleotide sequence ID" value="XM_004342443.2"/>
</dbReference>
<dbReference type="AlphaFoldDB" id="A0A0D2X5R0"/>
<reference evidence="13" key="1">
    <citation type="submission" date="2011-02" db="EMBL/GenBank/DDBJ databases">
        <title>The Genome Sequence of Capsaspora owczarzaki ATCC 30864.</title>
        <authorList>
            <person name="Russ C."/>
            <person name="Cuomo C."/>
            <person name="Burger G."/>
            <person name="Gray M.W."/>
            <person name="Holland P.W.H."/>
            <person name="King N."/>
            <person name="Lang F.B.F."/>
            <person name="Roger A.J."/>
            <person name="Ruiz-Trillo I."/>
            <person name="Young S.K."/>
            <person name="Zeng Q."/>
            <person name="Gargeya S."/>
            <person name="Alvarado L."/>
            <person name="Berlin A."/>
            <person name="Chapman S.B."/>
            <person name="Chen Z."/>
            <person name="Freedman E."/>
            <person name="Gellesch M."/>
            <person name="Goldberg J."/>
            <person name="Griggs A."/>
            <person name="Gujja S."/>
            <person name="Heilman E."/>
            <person name="Heiman D."/>
            <person name="Howarth C."/>
            <person name="Mehta T."/>
            <person name="Neiman D."/>
            <person name="Pearson M."/>
            <person name="Roberts A."/>
            <person name="Saif S."/>
            <person name="Shea T."/>
            <person name="Shenoy N."/>
            <person name="Sisk P."/>
            <person name="Stolte C."/>
            <person name="Sykes S."/>
            <person name="White J."/>
            <person name="Yandava C."/>
            <person name="Haas B."/>
            <person name="Nusbaum C."/>
            <person name="Birren B."/>
        </authorList>
    </citation>
    <scope>NUCLEOTIDE SEQUENCE</scope>
    <source>
        <strain evidence="13">ATCC 30864</strain>
    </source>
</reference>
<evidence type="ECO:0000256" key="5">
    <source>
        <dbReference type="ARBA" id="ARBA00022927"/>
    </source>
</evidence>
<evidence type="ECO:0000256" key="7">
    <source>
        <dbReference type="ARBA" id="ARBA00023136"/>
    </source>
</evidence>
<dbReference type="InterPro" id="IPR024602">
    <property type="entry name" value="COG_su2_N"/>
</dbReference>
<dbReference type="PANTHER" id="PTHR12961:SF0">
    <property type="entry name" value="CONSERVED OLIGOMERIC GOLGI COMPLEX SUBUNIT 2"/>
    <property type="match status" value="1"/>
</dbReference>
<keyword evidence="6" id="KW-0333">Golgi apparatus</keyword>
<protein>
    <recommendedName>
        <fullName evidence="3">Conserved oligomeric Golgi complex subunit 2</fullName>
    </recommendedName>
    <alternativeName>
        <fullName evidence="8">Component of oligomeric Golgi complex 2</fullName>
    </alternativeName>
</protein>
<evidence type="ECO:0000256" key="6">
    <source>
        <dbReference type="ARBA" id="ARBA00023034"/>
    </source>
</evidence>
<evidence type="ECO:0000256" key="9">
    <source>
        <dbReference type="SAM" id="MobiDB-lite"/>
    </source>
</evidence>
<accession>A0A0D2X5R0</accession>
<dbReference type="Proteomes" id="UP000008743">
    <property type="component" value="Unassembled WGS sequence"/>
</dbReference>
<dbReference type="OrthoDB" id="332281at2759"/>
<feature type="compositionally biased region" description="Polar residues" evidence="9">
    <location>
        <begin position="58"/>
        <end position="72"/>
    </location>
</feature>
<keyword evidence="4" id="KW-0813">Transport</keyword>